<feature type="domain" description="SH3b" evidence="2">
    <location>
        <begin position="22"/>
        <end position="86"/>
    </location>
</feature>
<dbReference type="SMART" id="SM00287">
    <property type="entry name" value="SH3b"/>
    <property type="match status" value="2"/>
</dbReference>
<dbReference type="PANTHER" id="PTHR34408">
    <property type="entry name" value="FAMILY PROTEIN, PUTATIVE-RELATED"/>
    <property type="match status" value="1"/>
</dbReference>
<gene>
    <name evidence="3" type="ORF">K8I29_19840</name>
</gene>
<reference evidence="3" key="2">
    <citation type="submission" date="2021-08" db="EMBL/GenBank/DDBJ databases">
        <authorList>
            <person name="Dalcin Martins P."/>
        </authorList>
    </citation>
    <scope>NUCLEOTIDE SEQUENCE</scope>
    <source>
        <strain evidence="3">MAG_39</strain>
    </source>
</reference>
<dbReference type="Pfam" id="PF06347">
    <property type="entry name" value="SH3_4"/>
    <property type="match status" value="1"/>
</dbReference>
<feature type="domain" description="SH3b" evidence="2">
    <location>
        <begin position="87"/>
        <end position="151"/>
    </location>
</feature>
<sequence>MRKDTFILLSVVLLGIFFTARADAFCVQTEKANVRSGPGTAYGIVWEVYRYMPFKKVGTSLANDWYAVKDVDGDVNWVHKGLVTEAYSCAVVKAEEVNVRTGPGTRYALAGLSSAKKYHSFRVLDRKGSWVKLQDEERNTGWVHMNYLWIH</sequence>
<dbReference type="InterPro" id="IPR052354">
    <property type="entry name" value="Cell_Wall_Dynamics_Protein"/>
</dbReference>
<dbReference type="InterPro" id="IPR010466">
    <property type="entry name" value="DUF1058"/>
</dbReference>
<evidence type="ECO:0000313" key="4">
    <source>
        <dbReference type="Proteomes" id="UP000705867"/>
    </source>
</evidence>
<reference evidence="3" key="1">
    <citation type="journal article" date="2021" name="bioRxiv">
        <title>Unraveling nitrogen, sulfur and carbon metabolic pathways and microbial community transcriptional responses to substrate deprivation and toxicity stresses in a bioreactor mimicking anoxic brackish coastal sediment conditions.</title>
        <authorList>
            <person name="Martins P.D."/>
            <person name="Echeveste M.J."/>
            <person name="Arshad A."/>
            <person name="Kurth J."/>
            <person name="Ouboter H."/>
            <person name="Jetten M.S.M."/>
            <person name="Welte C.U."/>
        </authorList>
    </citation>
    <scope>NUCLEOTIDE SEQUENCE</scope>
    <source>
        <strain evidence="3">MAG_39</strain>
    </source>
</reference>
<organism evidence="3 4">
    <name type="scientific">Candidatus Nitrobium versatile</name>
    <dbReference type="NCBI Taxonomy" id="2884831"/>
    <lineage>
        <taxon>Bacteria</taxon>
        <taxon>Pseudomonadati</taxon>
        <taxon>Nitrospirota</taxon>
        <taxon>Nitrospiria</taxon>
        <taxon>Nitrospirales</taxon>
        <taxon>Nitrospiraceae</taxon>
        <taxon>Candidatus Nitrobium</taxon>
    </lineage>
</organism>
<dbReference type="Pfam" id="PF08239">
    <property type="entry name" value="SH3_3"/>
    <property type="match status" value="1"/>
</dbReference>
<keyword evidence="1" id="KW-0732">Signal</keyword>
<accession>A0A953SHA2</accession>
<dbReference type="PROSITE" id="PS51781">
    <property type="entry name" value="SH3B"/>
    <property type="match status" value="2"/>
</dbReference>
<dbReference type="EMBL" id="JAIOIV010000152">
    <property type="protein sequence ID" value="MBZ0158456.1"/>
    <property type="molecule type" value="Genomic_DNA"/>
</dbReference>
<comment type="caution">
    <text evidence="3">The sequence shown here is derived from an EMBL/GenBank/DDBJ whole genome shotgun (WGS) entry which is preliminary data.</text>
</comment>
<dbReference type="AlphaFoldDB" id="A0A953SHA2"/>
<evidence type="ECO:0000256" key="1">
    <source>
        <dbReference type="SAM" id="SignalP"/>
    </source>
</evidence>
<name>A0A953SHA2_9BACT</name>
<dbReference type="InterPro" id="IPR003646">
    <property type="entry name" value="SH3-like_bac-type"/>
</dbReference>
<feature type="chain" id="PRO_5037098524" description="SH3b domain-containing protein" evidence="1">
    <location>
        <begin position="25"/>
        <end position="151"/>
    </location>
</feature>
<evidence type="ECO:0000313" key="3">
    <source>
        <dbReference type="EMBL" id="MBZ0158456.1"/>
    </source>
</evidence>
<feature type="signal peptide" evidence="1">
    <location>
        <begin position="1"/>
        <end position="24"/>
    </location>
</feature>
<proteinExistence type="predicted"/>
<dbReference type="Gene3D" id="2.30.30.40">
    <property type="entry name" value="SH3 Domains"/>
    <property type="match status" value="2"/>
</dbReference>
<dbReference type="Proteomes" id="UP000705867">
    <property type="component" value="Unassembled WGS sequence"/>
</dbReference>
<evidence type="ECO:0000259" key="2">
    <source>
        <dbReference type="PROSITE" id="PS51781"/>
    </source>
</evidence>
<protein>
    <recommendedName>
        <fullName evidence="2">SH3b domain-containing protein</fullName>
    </recommendedName>
</protein>
<dbReference type="PANTHER" id="PTHR34408:SF1">
    <property type="entry name" value="GLYCOSYL HYDROLASE FAMILY 19 DOMAIN-CONTAINING PROTEIN HI_1415"/>
    <property type="match status" value="1"/>
</dbReference>